<feature type="non-terminal residue" evidence="2">
    <location>
        <position position="1"/>
    </location>
</feature>
<feature type="non-terminal residue" evidence="2">
    <location>
        <position position="42"/>
    </location>
</feature>
<keyword evidence="1" id="KW-0812">Transmembrane</keyword>
<keyword evidence="3" id="KW-1185">Reference proteome</keyword>
<accession>A0A9N9KAZ3</accession>
<sequence length="42" mass="4848">ALAKPLTSLMPSILLISFFFVYEIIDAEKRWSLVGKDKSQYK</sequence>
<keyword evidence="1" id="KW-0472">Membrane</keyword>
<comment type="caution">
    <text evidence="2">The sequence shown here is derived from an EMBL/GenBank/DDBJ whole genome shotgun (WGS) entry which is preliminary data.</text>
</comment>
<name>A0A9N9KAZ3_9GLOM</name>
<protein>
    <submittedName>
        <fullName evidence="2">25652_t:CDS:1</fullName>
    </submittedName>
</protein>
<proteinExistence type="predicted"/>
<evidence type="ECO:0000313" key="2">
    <source>
        <dbReference type="EMBL" id="CAG8820800.1"/>
    </source>
</evidence>
<gene>
    <name evidence="2" type="ORF">DERYTH_LOCUS27017</name>
</gene>
<keyword evidence="1" id="KW-1133">Transmembrane helix</keyword>
<evidence type="ECO:0000313" key="3">
    <source>
        <dbReference type="Proteomes" id="UP000789405"/>
    </source>
</evidence>
<dbReference type="Proteomes" id="UP000789405">
    <property type="component" value="Unassembled WGS sequence"/>
</dbReference>
<feature type="transmembrane region" description="Helical" evidence="1">
    <location>
        <begin position="6"/>
        <end position="25"/>
    </location>
</feature>
<dbReference type="AlphaFoldDB" id="A0A9N9KAZ3"/>
<reference evidence="2" key="1">
    <citation type="submission" date="2021-06" db="EMBL/GenBank/DDBJ databases">
        <authorList>
            <person name="Kallberg Y."/>
            <person name="Tangrot J."/>
            <person name="Rosling A."/>
        </authorList>
    </citation>
    <scope>NUCLEOTIDE SEQUENCE</scope>
    <source>
        <strain evidence="2">MA453B</strain>
    </source>
</reference>
<evidence type="ECO:0000256" key="1">
    <source>
        <dbReference type="SAM" id="Phobius"/>
    </source>
</evidence>
<dbReference type="EMBL" id="CAJVPY010059810">
    <property type="protein sequence ID" value="CAG8820800.1"/>
    <property type="molecule type" value="Genomic_DNA"/>
</dbReference>
<organism evidence="2 3">
    <name type="scientific">Dentiscutata erythropus</name>
    <dbReference type="NCBI Taxonomy" id="1348616"/>
    <lineage>
        <taxon>Eukaryota</taxon>
        <taxon>Fungi</taxon>
        <taxon>Fungi incertae sedis</taxon>
        <taxon>Mucoromycota</taxon>
        <taxon>Glomeromycotina</taxon>
        <taxon>Glomeromycetes</taxon>
        <taxon>Diversisporales</taxon>
        <taxon>Gigasporaceae</taxon>
        <taxon>Dentiscutata</taxon>
    </lineage>
</organism>